<dbReference type="Gene3D" id="3.40.50.720">
    <property type="entry name" value="NAD(P)-binding Rossmann-like Domain"/>
    <property type="match status" value="1"/>
</dbReference>
<dbReference type="InterPro" id="IPR020843">
    <property type="entry name" value="ER"/>
</dbReference>
<dbReference type="SUPFAM" id="SSF51735">
    <property type="entry name" value="NAD(P)-binding Rossmann-fold domains"/>
    <property type="match status" value="1"/>
</dbReference>
<dbReference type="NCBIfam" id="TIGR02817">
    <property type="entry name" value="adh_fam_1"/>
    <property type="match status" value="1"/>
</dbReference>
<reference evidence="9" key="1">
    <citation type="submission" date="2025-08" db="UniProtKB">
        <authorList>
            <consortium name="RefSeq"/>
        </authorList>
    </citation>
    <scope>IDENTIFICATION</scope>
</reference>
<evidence type="ECO:0000259" key="7">
    <source>
        <dbReference type="SMART" id="SM00829"/>
    </source>
</evidence>
<feature type="domain" description="Enoyl reductase (ER)" evidence="7">
    <location>
        <begin position="16"/>
        <end position="333"/>
    </location>
</feature>
<protein>
    <recommendedName>
        <fullName evidence="6">Zinc-type alcohol dehydrogenase-like protein</fullName>
    </recommendedName>
</protein>
<dbReference type="SUPFAM" id="SSF50129">
    <property type="entry name" value="GroES-like"/>
    <property type="match status" value="1"/>
</dbReference>
<sequence>MKAIAAPRPQPIDAPDALIDLQLPAPVPGPRDLLVEVRAVSVNPVDTKIRAHAATPDGSPRVLGWDAAGVVRAVGAEASLFRPGDAVWYAGDLLRPGSNAELQCVDERLVGRKPASLGWAEAAALPLTAITAWELLFDRLQVARDGGEGEALLIVGAAGGVGSVLVQLARRLTKLRVIATASRPESAAWVRDLGAHDVIDHRQPLDAELATLGVAPRYIASLTQTERHFAALATAVAPQGRIALIDDPATPPDFRLLKRKSVSLHWEFMYTRSMFQTADMAAQHTLLDSVADLVDAGVLRSTLTAVGGAINAANLRAAHRQLESGTSIGKLVLEGFGD</sequence>
<comment type="subcellular location">
    <subcellularLocation>
        <location evidence="1">Cytoplasm</location>
    </subcellularLocation>
</comment>
<dbReference type="InterPro" id="IPR002364">
    <property type="entry name" value="Quin_OxRdtase/zeta-crystal_CS"/>
</dbReference>
<dbReference type="OrthoDB" id="9785812at2"/>
<dbReference type="InterPro" id="IPR036291">
    <property type="entry name" value="NAD(P)-bd_dom_sf"/>
</dbReference>
<dbReference type="InterPro" id="IPR013154">
    <property type="entry name" value="ADH-like_N"/>
</dbReference>
<evidence type="ECO:0000313" key="8">
    <source>
        <dbReference type="Proteomes" id="UP000675920"/>
    </source>
</evidence>
<comment type="subunit">
    <text evidence="2">Homotetramer.</text>
</comment>
<dbReference type="Pfam" id="PF13602">
    <property type="entry name" value="ADH_zinc_N_2"/>
    <property type="match status" value="1"/>
</dbReference>
<keyword evidence="6" id="KW-0560">Oxidoreductase</keyword>
<keyword evidence="6" id="KW-0479">Metal-binding</keyword>
<evidence type="ECO:0000256" key="3">
    <source>
        <dbReference type="ARBA" id="ARBA00022490"/>
    </source>
</evidence>
<evidence type="ECO:0000313" key="9">
    <source>
        <dbReference type="RefSeq" id="WP_028311422.1"/>
    </source>
</evidence>
<keyword evidence="5" id="KW-0694">RNA-binding</keyword>
<evidence type="ECO:0000256" key="2">
    <source>
        <dbReference type="ARBA" id="ARBA00011881"/>
    </source>
</evidence>
<dbReference type="GO" id="GO:0008270">
    <property type="term" value="F:zinc ion binding"/>
    <property type="evidence" value="ECO:0007669"/>
    <property type="project" value="InterPro"/>
</dbReference>
<keyword evidence="8" id="KW-1185">Reference proteome</keyword>
<proteinExistence type="inferred from homology"/>
<dbReference type="CDD" id="cd08252">
    <property type="entry name" value="AL_MDR"/>
    <property type="match status" value="1"/>
</dbReference>
<evidence type="ECO:0000256" key="1">
    <source>
        <dbReference type="ARBA" id="ARBA00004496"/>
    </source>
</evidence>
<accession>A0A8B6X4P7</accession>
<name>A0A8B6X4P7_9BURK</name>
<dbReference type="GO" id="GO:0003723">
    <property type="term" value="F:RNA binding"/>
    <property type="evidence" value="ECO:0007669"/>
    <property type="project" value="UniProtKB-KW"/>
</dbReference>
<dbReference type="InterPro" id="IPR051603">
    <property type="entry name" value="Zinc-ADH_QOR/CCCR"/>
</dbReference>
<dbReference type="InterPro" id="IPR014182">
    <property type="entry name" value="ADH_Zn_typ-1"/>
</dbReference>
<dbReference type="Gene3D" id="3.90.180.10">
    <property type="entry name" value="Medium-chain alcohol dehydrogenases, catalytic domain"/>
    <property type="match status" value="1"/>
</dbReference>
<dbReference type="AlphaFoldDB" id="A0A8B6X4P7"/>
<dbReference type="SMART" id="SM00829">
    <property type="entry name" value="PKS_ER"/>
    <property type="match status" value="1"/>
</dbReference>
<evidence type="ECO:0000256" key="6">
    <source>
        <dbReference type="RuleBase" id="RU364000"/>
    </source>
</evidence>
<dbReference type="Proteomes" id="UP000675920">
    <property type="component" value="Unplaced"/>
</dbReference>
<dbReference type="PROSITE" id="PS01162">
    <property type="entry name" value="QOR_ZETA_CRYSTAL"/>
    <property type="match status" value="1"/>
</dbReference>
<dbReference type="InterPro" id="IPR011032">
    <property type="entry name" value="GroES-like_sf"/>
</dbReference>
<dbReference type="PANTHER" id="PTHR44154:SF1">
    <property type="entry name" value="QUINONE OXIDOREDUCTASE"/>
    <property type="match status" value="1"/>
</dbReference>
<keyword evidence="3" id="KW-0963">Cytoplasm</keyword>
<evidence type="ECO:0000256" key="4">
    <source>
        <dbReference type="ARBA" id="ARBA00022857"/>
    </source>
</evidence>
<evidence type="ECO:0000256" key="5">
    <source>
        <dbReference type="ARBA" id="ARBA00022884"/>
    </source>
</evidence>
<dbReference type="GO" id="GO:0016491">
    <property type="term" value="F:oxidoreductase activity"/>
    <property type="evidence" value="ECO:0007669"/>
    <property type="project" value="UniProtKB-KW"/>
</dbReference>
<keyword evidence="4" id="KW-0521">NADP</keyword>
<dbReference type="Pfam" id="PF08240">
    <property type="entry name" value="ADH_N"/>
    <property type="match status" value="1"/>
</dbReference>
<organism evidence="8 9">
    <name type="scientific">Derxia gummosa DSM 723</name>
    <dbReference type="NCBI Taxonomy" id="1121388"/>
    <lineage>
        <taxon>Bacteria</taxon>
        <taxon>Pseudomonadati</taxon>
        <taxon>Pseudomonadota</taxon>
        <taxon>Betaproteobacteria</taxon>
        <taxon>Burkholderiales</taxon>
        <taxon>Alcaligenaceae</taxon>
        <taxon>Derxia</taxon>
    </lineage>
</organism>
<comment type="similarity">
    <text evidence="6">Belongs to the zinc-containing alcohol dehydrogenase family. Quinone oxidoreductase subfamily.</text>
</comment>
<dbReference type="GO" id="GO:0005737">
    <property type="term" value="C:cytoplasm"/>
    <property type="evidence" value="ECO:0007669"/>
    <property type="project" value="UniProtKB-SubCell"/>
</dbReference>
<keyword evidence="6" id="KW-0862">Zinc</keyword>
<dbReference type="RefSeq" id="WP_028311422.1">
    <property type="nucleotide sequence ID" value="NZ_AXWS01000008.1"/>
</dbReference>
<dbReference type="PANTHER" id="PTHR44154">
    <property type="entry name" value="QUINONE OXIDOREDUCTASE"/>
    <property type="match status" value="1"/>
</dbReference>